<comment type="caution">
    <text evidence="1">The sequence shown here is derived from an EMBL/GenBank/DDBJ whole genome shotgun (WGS) entry which is preliminary data.</text>
</comment>
<dbReference type="Proteomes" id="UP000603545">
    <property type="component" value="Unassembled WGS sequence"/>
</dbReference>
<evidence type="ECO:0000313" key="2">
    <source>
        <dbReference type="Proteomes" id="UP000603545"/>
    </source>
</evidence>
<protein>
    <recommendedName>
        <fullName evidence="3">Flagellin N-methylase</fullName>
    </recommendedName>
</protein>
<evidence type="ECO:0000313" key="1">
    <source>
        <dbReference type="EMBL" id="MBC8198853.1"/>
    </source>
</evidence>
<dbReference type="AlphaFoldDB" id="A0A8J6TB93"/>
<dbReference type="EMBL" id="JACNLL010000026">
    <property type="protein sequence ID" value="MBC8198853.1"/>
    <property type="molecule type" value="Genomic_DNA"/>
</dbReference>
<organism evidence="1 2">
    <name type="scientific">Candidatus Desulfaltia bathyphila</name>
    <dbReference type="NCBI Taxonomy" id="2841697"/>
    <lineage>
        <taxon>Bacteria</taxon>
        <taxon>Pseudomonadati</taxon>
        <taxon>Thermodesulfobacteriota</taxon>
        <taxon>Desulfobacteria</taxon>
        <taxon>Desulfobacterales</taxon>
        <taxon>Desulfobacterales incertae sedis</taxon>
        <taxon>Candidatus Desulfaltia</taxon>
    </lineage>
</organism>
<name>A0A8J6TB93_9BACT</name>
<evidence type="ECO:0008006" key="3">
    <source>
        <dbReference type="Google" id="ProtNLM"/>
    </source>
</evidence>
<accession>A0A8J6TB93</accession>
<gene>
    <name evidence="1" type="ORF">H8E80_02225</name>
</gene>
<reference evidence="1 2" key="1">
    <citation type="submission" date="2020-08" db="EMBL/GenBank/DDBJ databases">
        <title>Bridging the membrane lipid divide: bacteria of the FCB group superphylum have the potential to synthesize archaeal ether lipids.</title>
        <authorList>
            <person name="Villanueva L."/>
            <person name="Von Meijenfeldt F.A.B."/>
            <person name="Westbye A.B."/>
            <person name="Yadav S."/>
            <person name="Hopmans E.C."/>
            <person name="Dutilh B.E."/>
            <person name="Sinninghe Damste J.S."/>
        </authorList>
    </citation>
    <scope>NUCLEOTIDE SEQUENCE [LARGE SCALE GENOMIC DNA]</scope>
    <source>
        <strain evidence="1">NIOZ-UU82</strain>
    </source>
</reference>
<sequence length="229" mass="26105">MDLNKKLDVLEKIYKIYDDFAGNLDVACKKYCYTCCTRNVTLTTLEGYRIVDCLISDGKAYLFDIIQKDLHKRRFQPSITTNLLAELSIAEKDIPDEKSCYSWGECPILTDRQCPVYKVRPFGCRCFVSKHSCSEKGYAKVDEFILSVNNIFLQYIEHIDSQGCSGNLIDVLLYFESSEARQNYRDGVSNCAENNLISNRSIPALMIPPEHRLKIQPILQAILSAGSEE</sequence>
<proteinExistence type="predicted"/>